<accession>A0A1T4XFZ0</accession>
<keyword evidence="3 10" id="KW-0662">Pyridine nucleotide biosynthesis</keyword>
<dbReference type="NCBIfam" id="TIGR00482">
    <property type="entry name" value="nicotinate (nicotinamide) nucleotide adenylyltransferase"/>
    <property type="match status" value="1"/>
</dbReference>
<dbReference type="Proteomes" id="UP000190042">
    <property type="component" value="Unassembled WGS sequence"/>
</dbReference>
<protein>
    <recommendedName>
        <fullName evidence="10">Probable nicotinate-nucleotide adenylyltransferase</fullName>
        <ecNumber evidence="10">2.7.7.18</ecNumber>
    </recommendedName>
    <alternativeName>
        <fullName evidence="10">Deamido-NAD(+) diphosphorylase</fullName>
    </alternativeName>
    <alternativeName>
        <fullName evidence="10">Deamido-NAD(+) pyrophosphorylase</fullName>
    </alternativeName>
    <alternativeName>
        <fullName evidence="10">Nicotinate mononucleotide adenylyltransferase</fullName>
        <shortName evidence="10">NaMN adenylyltransferase</shortName>
    </alternativeName>
</protein>
<dbReference type="NCBIfam" id="NF000841">
    <property type="entry name" value="PRK00071.1-4"/>
    <property type="match status" value="1"/>
</dbReference>
<keyword evidence="7 10" id="KW-0067">ATP-binding</keyword>
<dbReference type="RefSeq" id="WP_009496951.1">
    <property type="nucleotide sequence ID" value="NZ_FUYJ01000001.1"/>
</dbReference>
<dbReference type="GO" id="GO:0004515">
    <property type="term" value="F:nicotinate-nucleotide adenylyltransferase activity"/>
    <property type="evidence" value="ECO:0007669"/>
    <property type="project" value="UniProtKB-UniRule"/>
</dbReference>
<evidence type="ECO:0000259" key="11">
    <source>
        <dbReference type="Pfam" id="PF01467"/>
    </source>
</evidence>
<evidence type="ECO:0000256" key="10">
    <source>
        <dbReference type="HAMAP-Rule" id="MF_00244"/>
    </source>
</evidence>
<evidence type="ECO:0000256" key="2">
    <source>
        <dbReference type="ARBA" id="ARBA00005019"/>
    </source>
</evidence>
<proteinExistence type="inferred from homology"/>
<evidence type="ECO:0000256" key="6">
    <source>
        <dbReference type="ARBA" id="ARBA00022741"/>
    </source>
</evidence>
<evidence type="ECO:0000313" key="12">
    <source>
        <dbReference type="EMBL" id="SKA87985.1"/>
    </source>
</evidence>
<feature type="domain" description="Cytidyltransferase-like" evidence="11">
    <location>
        <begin position="6"/>
        <end position="162"/>
    </location>
</feature>
<evidence type="ECO:0000256" key="8">
    <source>
        <dbReference type="ARBA" id="ARBA00023027"/>
    </source>
</evidence>
<dbReference type="Pfam" id="PF01467">
    <property type="entry name" value="CTP_transf_like"/>
    <property type="match status" value="1"/>
</dbReference>
<evidence type="ECO:0000256" key="9">
    <source>
        <dbReference type="ARBA" id="ARBA00048721"/>
    </source>
</evidence>
<dbReference type="CDD" id="cd02165">
    <property type="entry name" value="NMNAT"/>
    <property type="match status" value="1"/>
</dbReference>
<keyword evidence="8 10" id="KW-0520">NAD</keyword>
<organism evidence="12 13">
    <name type="scientific">Sporosarcina newyorkensis</name>
    <dbReference type="NCBI Taxonomy" id="759851"/>
    <lineage>
        <taxon>Bacteria</taxon>
        <taxon>Bacillati</taxon>
        <taxon>Bacillota</taxon>
        <taxon>Bacilli</taxon>
        <taxon>Bacillales</taxon>
        <taxon>Caryophanaceae</taxon>
        <taxon>Sporosarcina</taxon>
    </lineage>
</organism>
<dbReference type="EC" id="2.7.7.18" evidence="10"/>
<dbReference type="AlphaFoldDB" id="A0A1T4XFZ0"/>
<dbReference type="InterPro" id="IPR014729">
    <property type="entry name" value="Rossmann-like_a/b/a_fold"/>
</dbReference>
<reference evidence="13" key="1">
    <citation type="submission" date="2017-02" db="EMBL/GenBank/DDBJ databases">
        <authorList>
            <person name="Varghese N."/>
            <person name="Submissions S."/>
        </authorList>
    </citation>
    <scope>NUCLEOTIDE SEQUENCE [LARGE SCALE GENOMIC DNA]</scope>
    <source>
        <strain evidence="13">DSM 23966</strain>
    </source>
</reference>
<comment type="function">
    <text evidence="1 10">Catalyzes the reversible adenylation of nicotinate mononucleotide (NaMN) to nicotinic acid adenine dinucleotide (NaAD).</text>
</comment>
<name>A0A1T4XFZ0_9BACL</name>
<evidence type="ECO:0000256" key="1">
    <source>
        <dbReference type="ARBA" id="ARBA00002324"/>
    </source>
</evidence>
<dbReference type="SUPFAM" id="SSF52374">
    <property type="entry name" value="Nucleotidylyl transferase"/>
    <property type="match status" value="1"/>
</dbReference>
<dbReference type="NCBIfam" id="NF000840">
    <property type="entry name" value="PRK00071.1-3"/>
    <property type="match status" value="1"/>
</dbReference>
<dbReference type="GO" id="GO:0009435">
    <property type="term" value="P:NAD+ biosynthetic process"/>
    <property type="evidence" value="ECO:0007669"/>
    <property type="project" value="UniProtKB-UniRule"/>
</dbReference>
<evidence type="ECO:0000256" key="7">
    <source>
        <dbReference type="ARBA" id="ARBA00022840"/>
    </source>
</evidence>
<evidence type="ECO:0000256" key="5">
    <source>
        <dbReference type="ARBA" id="ARBA00022695"/>
    </source>
</evidence>
<comment type="catalytic activity">
    <reaction evidence="9 10">
        <text>nicotinate beta-D-ribonucleotide + ATP + H(+) = deamido-NAD(+) + diphosphate</text>
        <dbReference type="Rhea" id="RHEA:22860"/>
        <dbReference type="ChEBI" id="CHEBI:15378"/>
        <dbReference type="ChEBI" id="CHEBI:30616"/>
        <dbReference type="ChEBI" id="CHEBI:33019"/>
        <dbReference type="ChEBI" id="CHEBI:57502"/>
        <dbReference type="ChEBI" id="CHEBI:58437"/>
        <dbReference type="EC" id="2.7.7.18"/>
    </reaction>
</comment>
<evidence type="ECO:0000256" key="3">
    <source>
        <dbReference type="ARBA" id="ARBA00022642"/>
    </source>
</evidence>
<dbReference type="NCBIfam" id="TIGR00125">
    <property type="entry name" value="cyt_tran_rel"/>
    <property type="match status" value="1"/>
</dbReference>
<dbReference type="UniPathway" id="UPA00253">
    <property type="reaction ID" value="UER00332"/>
</dbReference>
<keyword evidence="4 10" id="KW-0808">Transferase</keyword>
<sequence length="194" mass="21618">MKRIGILGGTFNPPHTGHLLIANEVRYAGDLDEVWLMPTAVPPHKTAAGDATAEQRLHMVKLAVDEIEGLRASSFEIERGGVSYTYDTMSQLIQDEPQHEFYFIIGGDMIDQLPTWYKIDELLQIIKFIGVKRPGAVSASDFPVQMVETPQLDLSSTLIRQRFLEGGTVQLLLPPAVEAYIREERLYGSSTSSK</sequence>
<dbReference type="EMBL" id="FUYJ01000001">
    <property type="protein sequence ID" value="SKA87985.1"/>
    <property type="molecule type" value="Genomic_DNA"/>
</dbReference>
<gene>
    <name evidence="10" type="primary">nadD</name>
    <name evidence="12" type="ORF">SAMN04244570_0599</name>
</gene>
<keyword evidence="13" id="KW-1185">Reference proteome</keyword>
<comment type="similarity">
    <text evidence="10">Belongs to the NadD family.</text>
</comment>
<dbReference type="HAMAP" id="MF_00244">
    <property type="entry name" value="NaMN_adenylyltr"/>
    <property type="match status" value="1"/>
</dbReference>
<keyword evidence="5 10" id="KW-0548">Nucleotidyltransferase</keyword>
<dbReference type="Gene3D" id="3.40.50.620">
    <property type="entry name" value="HUPs"/>
    <property type="match status" value="1"/>
</dbReference>
<dbReference type="PANTHER" id="PTHR39321">
    <property type="entry name" value="NICOTINATE-NUCLEOTIDE ADENYLYLTRANSFERASE-RELATED"/>
    <property type="match status" value="1"/>
</dbReference>
<dbReference type="GO" id="GO:0005524">
    <property type="term" value="F:ATP binding"/>
    <property type="evidence" value="ECO:0007669"/>
    <property type="project" value="UniProtKB-KW"/>
</dbReference>
<dbReference type="InterPro" id="IPR004821">
    <property type="entry name" value="Cyt_trans-like"/>
</dbReference>
<dbReference type="InterPro" id="IPR005248">
    <property type="entry name" value="NadD/NMNAT"/>
</dbReference>
<keyword evidence="6 10" id="KW-0547">Nucleotide-binding</keyword>
<dbReference type="PANTHER" id="PTHR39321:SF3">
    <property type="entry name" value="PHOSPHOPANTETHEINE ADENYLYLTRANSFERASE"/>
    <property type="match status" value="1"/>
</dbReference>
<evidence type="ECO:0000313" key="13">
    <source>
        <dbReference type="Proteomes" id="UP000190042"/>
    </source>
</evidence>
<evidence type="ECO:0000256" key="4">
    <source>
        <dbReference type="ARBA" id="ARBA00022679"/>
    </source>
</evidence>
<comment type="pathway">
    <text evidence="2 10">Cofactor biosynthesis; NAD(+) biosynthesis; deamido-NAD(+) from nicotinate D-ribonucleotide: step 1/1.</text>
</comment>